<gene>
    <name evidence="2" type="ORF">SEMRO_836_G209060.1</name>
</gene>
<dbReference type="EMBL" id="CAICTM010000835">
    <property type="protein sequence ID" value="CAB9517177.1"/>
    <property type="molecule type" value="Genomic_DNA"/>
</dbReference>
<reference evidence="2" key="1">
    <citation type="submission" date="2020-06" db="EMBL/GenBank/DDBJ databases">
        <authorList>
            <consortium name="Plant Systems Biology data submission"/>
        </authorList>
    </citation>
    <scope>NUCLEOTIDE SEQUENCE</scope>
    <source>
        <strain evidence="2">D6</strain>
    </source>
</reference>
<proteinExistence type="predicted"/>
<feature type="chain" id="PRO_5040195580" evidence="1">
    <location>
        <begin position="20"/>
        <end position="134"/>
    </location>
</feature>
<comment type="caution">
    <text evidence="2">The sequence shown here is derived from an EMBL/GenBank/DDBJ whole genome shotgun (WGS) entry which is preliminary data.</text>
</comment>
<protein>
    <submittedName>
        <fullName evidence="2">Uncharacterized protein</fullName>
    </submittedName>
</protein>
<feature type="signal peptide" evidence="1">
    <location>
        <begin position="1"/>
        <end position="19"/>
    </location>
</feature>
<dbReference type="Proteomes" id="UP001153069">
    <property type="component" value="Unassembled WGS sequence"/>
</dbReference>
<evidence type="ECO:0000256" key="1">
    <source>
        <dbReference type="SAM" id="SignalP"/>
    </source>
</evidence>
<keyword evidence="3" id="KW-1185">Reference proteome</keyword>
<organism evidence="2 3">
    <name type="scientific">Seminavis robusta</name>
    <dbReference type="NCBI Taxonomy" id="568900"/>
    <lineage>
        <taxon>Eukaryota</taxon>
        <taxon>Sar</taxon>
        <taxon>Stramenopiles</taxon>
        <taxon>Ochrophyta</taxon>
        <taxon>Bacillariophyta</taxon>
        <taxon>Bacillariophyceae</taxon>
        <taxon>Bacillariophycidae</taxon>
        <taxon>Naviculales</taxon>
        <taxon>Naviculaceae</taxon>
        <taxon>Seminavis</taxon>
    </lineage>
</organism>
<dbReference type="AlphaFoldDB" id="A0A9N8E9E0"/>
<keyword evidence="1" id="KW-0732">Signal</keyword>
<accession>A0A9N8E9E0</accession>
<name>A0A9N8E9E0_9STRA</name>
<sequence>MMRSFLLLLLTVVPQVVPALRGAACSNEFDACHVETDCCKGFSCIILEQDEYVIRSNCLSKRSAQLEALPRDQKIELLVEFYDTVPDVAKRKSREQVEKFVDDHVRSFSRIVWWLERHYKIPVATMKYIEAPEL</sequence>
<evidence type="ECO:0000313" key="3">
    <source>
        <dbReference type="Proteomes" id="UP001153069"/>
    </source>
</evidence>
<evidence type="ECO:0000313" key="2">
    <source>
        <dbReference type="EMBL" id="CAB9517177.1"/>
    </source>
</evidence>